<accession>A0A821V2C9</accession>
<reference evidence="1" key="1">
    <citation type="submission" date="2021-02" db="EMBL/GenBank/DDBJ databases">
        <authorList>
            <person name="Steward A R."/>
        </authorList>
    </citation>
    <scope>NUCLEOTIDE SEQUENCE</scope>
</reference>
<name>A0A821V2C9_9NEOP</name>
<protein>
    <recommendedName>
        <fullName evidence="3">Gag-pol polyprotein</fullName>
    </recommendedName>
</protein>
<dbReference type="OrthoDB" id="5989194at2759"/>
<evidence type="ECO:0000313" key="1">
    <source>
        <dbReference type="EMBL" id="CAF4899308.1"/>
    </source>
</evidence>
<dbReference type="EMBL" id="CAJOBZ010000035">
    <property type="protein sequence ID" value="CAF4899308.1"/>
    <property type="molecule type" value="Genomic_DNA"/>
</dbReference>
<evidence type="ECO:0000313" key="2">
    <source>
        <dbReference type="Proteomes" id="UP000663880"/>
    </source>
</evidence>
<dbReference type="Proteomes" id="UP000663880">
    <property type="component" value="Unassembled WGS sequence"/>
</dbReference>
<dbReference type="PANTHER" id="PTHR22954">
    <property type="entry name" value="RETROVIRAL PROTEASE-RELATED"/>
    <property type="match status" value="1"/>
</dbReference>
<dbReference type="AlphaFoldDB" id="A0A821V2C9"/>
<dbReference type="Pfam" id="PF03564">
    <property type="entry name" value="DUF1759"/>
    <property type="match status" value="1"/>
</dbReference>
<dbReference type="PANTHER" id="PTHR22954:SF3">
    <property type="entry name" value="PROTEIN CBG08539"/>
    <property type="match status" value="1"/>
</dbReference>
<keyword evidence="2" id="KW-1185">Reference proteome</keyword>
<organism evidence="1 2">
    <name type="scientific">Pieris macdunnoughi</name>
    <dbReference type="NCBI Taxonomy" id="345717"/>
    <lineage>
        <taxon>Eukaryota</taxon>
        <taxon>Metazoa</taxon>
        <taxon>Ecdysozoa</taxon>
        <taxon>Arthropoda</taxon>
        <taxon>Hexapoda</taxon>
        <taxon>Insecta</taxon>
        <taxon>Pterygota</taxon>
        <taxon>Neoptera</taxon>
        <taxon>Endopterygota</taxon>
        <taxon>Lepidoptera</taxon>
        <taxon>Glossata</taxon>
        <taxon>Ditrysia</taxon>
        <taxon>Papilionoidea</taxon>
        <taxon>Pieridae</taxon>
        <taxon>Pierinae</taxon>
        <taxon>Pieris</taxon>
    </lineage>
</organism>
<sequence>MSVEGKLRLKELVIRRSSAKGQITKFKNYLTGINDKLELNNIEFTELKLKLAKFEALSVRVDDLQGEIEVLSPENISTEIDERDNIEQDIIISIATAKTLVERFSKVFDCEHKRNSMHNVSCCVEESNSCTDLGLKLPQIQINKFDGAYFRWLEFKDTFENLIHNNDRIPPINKFHYLISYLQGDAARVISNFEVSANNYVSAWDLLCSRYNNKRILINHHLNSIFNIKQLPRESERALRFLVDQVTKDLRALASLGQPTHTWDTLIVFMLSSKLDNNTLLKWEEVRSSLDGDVPNLEQFYKFLIDRADILESLNRNNKSDINVSKPHVQVRSTYNNNYNTMVGEPTMLNGDLLERRRDLLGCKA</sequence>
<proteinExistence type="predicted"/>
<comment type="caution">
    <text evidence="1">The sequence shown here is derived from an EMBL/GenBank/DDBJ whole genome shotgun (WGS) entry which is preliminary data.</text>
</comment>
<evidence type="ECO:0008006" key="3">
    <source>
        <dbReference type="Google" id="ProtNLM"/>
    </source>
</evidence>
<dbReference type="InterPro" id="IPR005312">
    <property type="entry name" value="DUF1759"/>
</dbReference>
<gene>
    <name evidence="1" type="ORF">PMACD_LOCUS11149</name>
</gene>